<proteinExistence type="predicted"/>
<evidence type="ECO:0000313" key="1">
    <source>
        <dbReference type="EMBL" id="SVC40596.1"/>
    </source>
</evidence>
<gene>
    <name evidence="1" type="ORF">METZ01_LOCUS293450</name>
</gene>
<protein>
    <submittedName>
        <fullName evidence="1">Uncharacterized protein</fullName>
    </submittedName>
</protein>
<sequence length="35" mass="3988">MKTILETEGTAIELNIKKSMLFKVKLLSRKICSYG</sequence>
<name>A0A382LVK9_9ZZZZ</name>
<accession>A0A382LVK9</accession>
<dbReference type="AlphaFoldDB" id="A0A382LVK9"/>
<dbReference type="EMBL" id="UINC01089469">
    <property type="protein sequence ID" value="SVC40596.1"/>
    <property type="molecule type" value="Genomic_DNA"/>
</dbReference>
<organism evidence="1">
    <name type="scientific">marine metagenome</name>
    <dbReference type="NCBI Taxonomy" id="408172"/>
    <lineage>
        <taxon>unclassified sequences</taxon>
        <taxon>metagenomes</taxon>
        <taxon>ecological metagenomes</taxon>
    </lineage>
</organism>
<reference evidence="1" key="1">
    <citation type="submission" date="2018-05" db="EMBL/GenBank/DDBJ databases">
        <authorList>
            <person name="Lanie J.A."/>
            <person name="Ng W.-L."/>
            <person name="Kazmierczak K.M."/>
            <person name="Andrzejewski T.M."/>
            <person name="Davidsen T.M."/>
            <person name="Wayne K.J."/>
            <person name="Tettelin H."/>
            <person name="Glass J.I."/>
            <person name="Rusch D."/>
            <person name="Podicherti R."/>
            <person name="Tsui H.-C.T."/>
            <person name="Winkler M.E."/>
        </authorList>
    </citation>
    <scope>NUCLEOTIDE SEQUENCE</scope>
</reference>